<proteinExistence type="predicted"/>
<keyword evidence="3 5" id="KW-1133">Transmembrane helix</keyword>
<feature type="transmembrane region" description="Helical" evidence="5">
    <location>
        <begin position="12"/>
        <end position="34"/>
    </location>
</feature>
<feature type="transmembrane region" description="Helical" evidence="5">
    <location>
        <begin position="189"/>
        <end position="209"/>
    </location>
</feature>
<dbReference type="AlphaFoldDB" id="A0A0F9Q690"/>
<feature type="transmembrane region" description="Helical" evidence="5">
    <location>
        <begin position="81"/>
        <end position="99"/>
    </location>
</feature>
<feature type="transmembrane region" description="Helical" evidence="5">
    <location>
        <begin position="40"/>
        <end position="60"/>
    </location>
</feature>
<dbReference type="GO" id="GO:0016020">
    <property type="term" value="C:membrane"/>
    <property type="evidence" value="ECO:0007669"/>
    <property type="project" value="UniProtKB-SubCell"/>
</dbReference>
<feature type="transmembrane region" description="Helical" evidence="5">
    <location>
        <begin position="229"/>
        <end position="247"/>
    </location>
</feature>
<feature type="transmembrane region" description="Helical" evidence="5">
    <location>
        <begin position="284"/>
        <end position="302"/>
    </location>
</feature>
<name>A0A0F9Q690_9ZZZZ</name>
<gene>
    <name evidence="7" type="ORF">LCGC14_0813250</name>
</gene>
<keyword evidence="2 5" id="KW-0812">Transmembrane</keyword>
<evidence type="ECO:0000256" key="1">
    <source>
        <dbReference type="ARBA" id="ARBA00004141"/>
    </source>
</evidence>
<protein>
    <recommendedName>
        <fullName evidence="6">EamA domain-containing protein</fullName>
    </recommendedName>
</protein>
<dbReference type="PANTHER" id="PTHR22911:SF6">
    <property type="entry name" value="SOLUTE CARRIER FAMILY 35 MEMBER G1"/>
    <property type="match status" value="1"/>
</dbReference>
<reference evidence="7" key="1">
    <citation type="journal article" date="2015" name="Nature">
        <title>Complex archaea that bridge the gap between prokaryotes and eukaryotes.</title>
        <authorList>
            <person name="Spang A."/>
            <person name="Saw J.H."/>
            <person name="Jorgensen S.L."/>
            <person name="Zaremba-Niedzwiedzka K."/>
            <person name="Martijn J."/>
            <person name="Lind A.E."/>
            <person name="van Eijk R."/>
            <person name="Schleper C."/>
            <person name="Guy L."/>
            <person name="Ettema T.J."/>
        </authorList>
    </citation>
    <scope>NUCLEOTIDE SEQUENCE</scope>
</reference>
<feature type="domain" description="EamA" evidence="6">
    <location>
        <begin position="162"/>
        <end position="301"/>
    </location>
</feature>
<comment type="subcellular location">
    <subcellularLocation>
        <location evidence="1">Membrane</location>
        <topology evidence="1">Multi-pass membrane protein</topology>
    </subcellularLocation>
</comment>
<dbReference type="Pfam" id="PF00892">
    <property type="entry name" value="EamA"/>
    <property type="match status" value="2"/>
</dbReference>
<evidence type="ECO:0000256" key="2">
    <source>
        <dbReference type="ARBA" id="ARBA00022692"/>
    </source>
</evidence>
<dbReference type="PANTHER" id="PTHR22911">
    <property type="entry name" value="ACYL-MALONYL CONDENSING ENZYME-RELATED"/>
    <property type="match status" value="1"/>
</dbReference>
<sequence>MPSVMTQNRPGRAIALKLGAVLLFSIMAALIKIATATVPAGQAVFFRSFFAFPMIILWLWQRGDLRHGLKPSNLMGHVWRGIFGTIAMGLTFAGLSLLPLPEVTAIGYATPLFTVVFAAIFLGEQVRLFRLSAVAVGLVGVLIVLFPRFTVDGDTVSKMATLGAIMVLGASIMRGLVQIHVRRLVQTDSTAAIVFFFSLTATCLSFLTLPAGMLVNWPALTWISPSTEIVAILILSGLVGGVAQIMITSSFRFGPVSMLAPFDYASMVFAIIIGWAFFGEIPTSAIVIGAGLVMTGGVLIIWRERYLGLDRAKSKASSPPQGTLS</sequence>
<feature type="domain" description="EamA" evidence="6">
    <location>
        <begin position="13"/>
        <end position="145"/>
    </location>
</feature>
<keyword evidence="4 5" id="KW-0472">Membrane</keyword>
<evidence type="ECO:0000256" key="3">
    <source>
        <dbReference type="ARBA" id="ARBA00022989"/>
    </source>
</evidence>
<dbReference type="EMBL" id="LAZR01002249">
    <property type="protein sequence ID" value="KKN32492.1"/>
    <property type="molecule type" value="Genomic_DNA"/>
</dbReference>
<organism evidence="7">
    <name type="scientific">marine sediment metagenome</name>
    <dbReference type="NCBI Taxonomy" id="412755"/>
    <lineage>
        <taxon>unclassified sequences</taxon>
        <taxon>metagenomes</taxon>
        <taxon>ecological metagenomes</taxon>
    </lineage>
</organism>
<evidence type="ECO:0000259" key="6">
    <source>
        <dbReference type="Pfam" id="PF00892"/>
    </source>
</evidence>
<comment type="caution">
    <text evidence="7">The sequence shown here is derived from an EMBL/GenBank/DDBJ whole genome shotgun (WGS) entry which is preliminary data.</text>
</comment>
<feature type="transmembrane region" description="Helical" evidence="5">
    <location>
        <begin position="105"/>
        <end position="122"/>
    </location>
</feature>
<evidence type="ECO:0000256" key="5">
    <source>
        <dbReference type="SAM" id="Phobius"/>
    </source>
</evidence>
<dbReference type="InterPro" id="IPR000620">
    <property type="entry name" value="EamA_dom"/>
</dbReference>
<dbReference type="SUPFAM" id="SSF103481">
    <property type="entry name" value="Multidrug resistance efflux transporter EmrE"/>
    <property type="match status" value="2"/>
</dbReference>
<dbReference type="InterPro" id="IPR037185">
    <property type="entry name" value="EmrE-like"/>
</dbReference>
<feature type="transmembrane region" description="Helical" evidence="5">
    <location>
        <begin position="259"/>
        <end position="278"/>
    </location>
</feature>
<accession>A0A0F9Q690</accession>
<evidence type="ECO:0000256" key="4">
    <source>
        <dbReference type="ARBA" id="ARBA00023136"/>
    </source>
</evidence>
<evidence type="ECO:0000313" key="7">
    <source>
        <dbReference type="EMBL" id="KKN32492.1"/>
    </source>
</evidence>
<feature type="transmembrane region" description="Helical" evidence="5">
    <location>
        <begin position="159"/>
        <end position="177"/>
    </location>
</feature>
<feature type="transmembrane region" description="Helical" evidence="5">
    <location>
        <begin position="129"/>
        <end position="147"/>
    </location>
</feature>